<organism evidence="2 3">
    <name type="scientific">Chitinophaga filiformis</name>
    <name type="common">Myxococcus filiformis</name>
    <name type="synonym">Flexibacter filiformis</name>
    <dbReference type="NCBI Taxonomy" id="104663"/>
    <lineage>
        <taxon>Bacteria</taxon>
        <taxon>Pseudomonadati</taxon>
        <taxon>Bacteroidota</taxon>
        <taxon>Chitinophagia</taxon>
        <taxon>Chitinophagales</taxon>
        <taxon>Chitinophagaceae</taxon>
        <taxon>Chitinophaga</taxon>
    </lineage>
</organism>
<proteinExistence type="predicted"/>
<feature type="domain" description="Knr4/Smi1-like" evidence="1">
    <location>
        <begin position="23"/>
        <end position="152"/>
    </location>
</feature>
<gene>
    <name evidence="2" type="ORF">SAMN04488121_109279</name>
</gene>
<evidence type="ECO:0000313" key="2">
    <source>
        <dbReference type="EMBL" id="SDH20950.1"/>
    </source>
</evidence>
<dbReference type="Gene3D" id="3.40.1580.10">
    <property type="entry name" value="SMI1/KNR4-like"/>
    <property type="match status" value="1"/>
</dbReference>
<name>A0A1G8AKV9_CHIFI</name>
<dbReference type="InterPro" id="IPR037883">
    <property type="entry name" value="Knr4/Smi1-like_sf"/>
</dbReference>
<dbReference type="OrthoDB" id="1189226at2"/>
<protein>
    <submittedName>
        <fullName evidence="2">SMI1 / KNR4 family (SUKH-1)</fullName>
    </submittedName>
</protein>
<dbReference type="InterPro" id="IPR018958">
    <property type="entry name" value="Knr4/Smi1-like_dom"/>
</dbReference>
<dbReference type="RefSeq" id="WP_089837171.1">
    <property type="nucleotide sequence ID" value="NZ_FNBN01000009.1"/>
</dbReference>
<sequence>MAAEYLYMDFLLGYKEYFGIAGACTEEEVTEIEGKLGVKFPRSYREVYLILGKHRGFRFIDDNSYKFPQYEEMRAGAEEIMSQCDIDFVLDKNMFIVGCFMENGIFYFFKLNEGDDPPVYRYEEGDREYKLTAESCSSFIQQRNWYSGYLYLKKGEDKKSEKG</sequence>
<dbReference type="EMBL" id="FNBN01000009">
    <property type="protein sequence ID" value="SDH20950.1"/>
    <property type="molecule type" value="Genomic_DNA"/>
</dbReference>
<dbReference type="SMART" id="SM00860">
    <property type="entry name" value="SMI1_KNR4"/>
    <property type="match status" value="1"/>
</dbReference>
<dbReference type="AlphaFoldDB" id="A0A1G8AKV9"/>
<accession>A0A1G8AKV9</accession>
<evidence type="ECO:0000259" key="1">
    <source>
        <dbReference type="SMART" id="SM00860"/>
    </source>
</evidence>
<dbReference type="Pfam" id="PF09346">
    <property type="entry name" value="SMI1_KNR4"/>
    <property type="match status" value="1"/>
</dbReference>
<dbReference type="STRING" id="104663.SAMN04488121_109279"/>
<evidence type="ECO:0000313" key="3">
    <source>
        <dbReference type="Proteomes" id="UP000199045"/>
    </source>
</evidence>
<dbReference type="Proteomes" id="UP000199045">
    <property type="component" value="Unassembled WGS sequence"/>
</dbReference>
<dbReference type="SUPFAM" id="SSF160631">
    <property type="entry name" value="SMI1/KNR4-like"/>
    <property type="match status" value="1"/>
</dbReference>
<reference evidence="3" key="1">
    <citation type="submission" date="2016-10" db="EMBL/GenBank/DDBJ databases">
        <authorList>
            <person name="Varghese N."/>
            <person name="Submissions S."/>
        </authorList>
    </citation>
    <scope>NUCLEOTIDE SEQUENCE [LARGE SCALE GENOMIC DNA]</scope>
    <source>
        <strain evidence="3">DSM 527</strain>
    </source>
</reference>